<gene>
    <name evidence="1" type="ORF">F3087_44845</name>
</gene>
<name>A0A5N0DKU3_9NOCA</name>
<evidence type="ECO:0000313" key="1">
    <source>
        <dbReference type="EMBL" id="KAA8877306.1"/>
    </source>
</evidence>
<dbReference type="RefSeq" id="WP_191094464.1">
    <property type="nucleotide sequence ID" value="NZ_VXLC01000051.1"/>
</dbReference>
<dbReference type="EMBL" id="VXLC01000051">
    <property type="protein sequence ID" value="KAA8877306.1"/>
    <property type="molecule type" value="Genomic_DNA"/>
</dbReference>
<keyword evidence="2" id="KW-1185">Reference proteome</keyword>
<accession>A0A5N0DKU3</accession>
<dbReference type="AlphaFoldDB" id="A0A5N0DKU3"/>
<sequence>MVSPFDGSWQLNLSESRIWDGSAQKWISDPVGREDLTFVFDGDQHEYTNSIGVSPKYRCTYQAQWDGDWAPYICRAIEASAEHDPGQSTHRVDLNLPSLRVGDTFAYVKLIKVNDRFHYRISRAVDGTAQYVMSRQMLPGDRSFSTALMSAAGVLSIVRVFDRIGDSAHTRRPHCDVRQGEN</sequence>
<proteinExistence type="predicted"/>
<organism evidence="1 2">
    <name type="scientific">Nocardia colli</name>
    <dbReference type="NCBI Taxonomy" id="2545717"/>
    <lineage>
        <taxon>Bacteria</taxon>
        <taxon>Bacillati</taxon>
        <taxon>Actinomycetota</taxon>
        <taxon>Actinomycetes</taxon>
        <taxon>Mycobacteriales</taxon>
        <taxon>Nocardiaceae</taxon>
        <taxon>Nocardia</taxon>
    </lineage>
</organism>
<evidence type="ECO:0000313" key="2">
    <source>
        <dbReference type="Proteomes" id="UP000323876"/>
    </source>
</evidence>
<reference evidence="1 2" key="1">
    <citation type="submission" date="2019-09" db="EMBL/GenBank/DDBJ databases">
        <authorList>
            <person name="Wang X."/>
        </authorList>
    </citation>
    <scope>NUCLEOTIDE SEQUENCE [LARGE SCALE GENOMIC DNA]</scope>
    <source>
        <strain evidence="1 2">CICC 11023</strain>
    </source>
</reference>
<protein>
    <submittedName>
        <fullName evidence="1">Uncharacterized protein</fullName>
    </submittedName>
</protein>
<dbReference type="Proteomes" id="UP000323876">
    <property type="component" value="Unassembled WGS sequence"/>
</dbReference>
<comment type="caution">
    <text evidence="1">The sequence shown here is derived from an EMBL/GenBank/DDBJ whole genome shotgun (WGS) entry which is preliminary data.</text>
</comment>